<dbReference type="AlphaFoldDB" id="A0A922P138"/>
<feature type="transmembrane region" description="Helical" evidence="6">
    <location>
        <begin position="155"/>
        <end position="177"/>
    </location>
</feature>
<evidence type="ECO:0000256" key="5">
    <source>
        <dbReference type="ARBA" id="ARBA00023136"/>
    </source>
</evidence>
<feature type="transmembrane region" description="Helical" evidence="6">
    <location>
        <begin position="119"/>
        <end position="143"/>
    </location>
</feature>
<comment type="subcellular location">
    <subcellularLocation>
        <location evidence="1">Cell membrane</location>
        <topology evidence="1">Multi-pass membrane protein</topology>
    </subcellularLocation>
</comment>
<dbReference type="EMBL" id="JOKJ01000002">
    <property type="protein sequence ID" value="KEQ10523.1"/>
    <property type="molecule type" value="Genomic_DNA"/>
</dbReference>
<keyword evidence="2" id="KW-1003">Cell membrane</keyword>
<name>A0A922P138_9HYPH</name>
<proteinExistence type="predicted"/>
<keyword evidence="4 6" id="KW-1133">Transmembrane helix</keyword>
<feature type="transmembrane region" description="Helical" evidence="6">
    <location>
        <begin position="270"/>
        <end position="293"/>
    </location>
</feature>
<reference evidence="7 8" key="1">
    <citation type="submission" date="2014-06" db="EMBL/GenBank/DDBJ databases">
        <title>Rhizobium pelagicum/R2-400B4.</title>
        <authorList>
            <person name="Kimes N.E."/>
            <person name="Lopez-Perez M."/>
        </authorList>
    </citation>
    <scope>NUCLEOTIDE SEQUENCE [LARGE SCALE GENOMIC DNA]</scope>
    <source>
        <strain evidence="7 8">R2-400B4</strain>
    </source>
</reference>
<dbReference type="GO" id="GO:0005886">
    <property type="term" value="C:plasma membrane"/>
    <property type="evidence" value="ECO:0007669"/>
    <property type="project" value="UniProtKB-SubCell"/>
</dbReference>
<keyword evidence="5 6" id="KW-0472">Membrane</keyword>
<keyword evidence="8" id="KW-1185">Reference proteome</keyword>
<dbReference type="Pfam" id="PF03706">
    <property type="entry name" value="LPG_synthase_TM"/>
    <property type="match status" value="1"/>
</dbReference>
<feature type="transmembrane region" description="Helical" evidence="6">
    <location>
        <begin position="80"/>
        <end position="99"/>
    </location>
</feature>
<evidence type="ECO:0000256" key="1">
    <source>
        <dbReference type="ARBA" id="ARBA00004651"/>
    </source>
</evidence>
<keyword evidence="3 6" id="KW-0812">Transmembrane</keyword>
<dbReference type="PANTHER" id="PTHR39087">
    <property type="entry name" value="UPF0104 MEMBRANE PROTEIN MJ1595"/>
    <property type="match status" value="1"/>
</dbReference>
<feature type="transmembrane region" description="Helical" evidence="6">
    <location>
        <begin position="7"/>
        <end position="26"/>
    </location>
</feature>
<comment type="caution">
    <text evidence="7">The sequence shown here is derived from an EMBL/GenBank/DDBJ whole genome shotgun (WGS) entry which is preliminary data.</text>
</comment>
<evidence type="ECO:0000256" key="6">
    <source>
        <dbReference type="SAM" id="Phobius"/>
    </source>
</evidence>
<evidence type="ECO:0000256" key="2">
    <source>
        <dbReference type="ARBA" id="ARBA00022475"/>
    </source>
</evidence>
<evidence type="ECO:0000313" key="7">
    <source>
        <dbReference type="EMBL" id="KEQ10523.1"/>
    </source>
</evidence>
<dbReference type="Proteomes" id="UP000052167">
    <property type="component" value="Unassembled WGS sequence"/>
</dbReference>
<feature type="transmembrane region" description="Helical" evidence="6">
    <location>
        <begin position="46"/>
        <end position="68"/>
    </location>
</feature>
<organism evidence="7 8">
    <name type="scientific">Pseudorhizobium pelagicum</name>
    <dbReference type="NCBI Taxonomy" id="1509405"/>
    <lineage>
        <taxon>Bacteria</taxon>
        <taxon>Pseudomonadati</taxon>
        <taxon>Pseudomonadota</taxon>
        <taxon>Alphaproteobacteria</taxon>
        <taxon>Hyphomicrobiales</taxon>
        <taxon>Rhizobiaceae</taxon>
        <taxon>Rhizobium/Agrobacterium group</taxon>
        <taxon>Pseudorhizobium</taxon>
    </lineage>
</organism>
<sequence length="312" mass="33369">MTRRHLFKLLVVVAVVVAAVIVYRSLGRYTWEEVRISVAAIPLSNLLSAFGFVIASYVCLSGFDWLAVRYAGKPLSFPRTLLASFTALSIGHNVGMAALSSGAVRYRFYSRWGLSPEQVAKVIVFCGFTVAIGLEMLAGIALLSSPNGRGDMLGLSGTASVVLALVILSLPGSYLIICWRVRRSLVIGRWSFDPPPLRLALGQVVVGTLNFACVAGAIHQLLLAVSEVRFLEVATAYVTSNIAALISHVPGGLGVLEATMLGLLPASGTIGALVAFRVLYFFVPLLIGVPTLIASEAYFRRRQTPLTEQTAA</sequence>
<dbReference type="PANTHER" id="PTHR39087:SF2">
    <property type="entry name" value="UPF0104 MEMBRANE PROTEIN MJ1595"/>
    <property type="match status" value="1"/>
</dbReference>
<evidence type="ECO:0000256" key="4">
    <source>
        <dbReference type="ARBA" id="ARBA00022989"/>
    </source>
</evidence>
<accession>A0A922P138</accession>
<evidence type="ECO:0000313" key="8">
    <source>
        <dbReference type="Proteomes" id="UP000052167"/>
    </source>
</evidence>
<protein>
    <submittedName>
        <fullName evidence="7">Membrane protein</fullName>
    </submittedName>
</protein>
<gene>
    <name evidence="7" type="ORF">GV68_09625</name>
</gene>
<dbReference type="InterPro" id="IPR022791">
    <property type="entry name" value="L-PG_synthase/AglD"/>
</dbReference>
<evidence type="ECO:0000256" key="3">
    <source>
        <dbReference type="ARBA" id="ARBA00022692"/>
    </source>
</evidence>
<feature type="transmembrane region" description="Helical" evidence="6">
    <location>
        <begin position="197"/>
        <end position="218"/>
    </location>
</feature>